<sequence>MNIKPGLGLFLQLKRFLTFNFLTQKVNILISRKYESYPLTLVWTFDDQPHSSIKWLSSPLHQD</sequence>
<dbReference type="AlphaFoldDB" id="A0A0K2V7P6"/>
<protein>
    <submittedName>
        <fullName evidence="1">Uncharacterized protein</fullName>
    </submittedName>
</protein>
<dbReference type="EMBL" id="HACA01028595">
    <property type="protein sequence ID" value="CDW45956.1"/>
    <property type="molecule type" value="Transcribed_RNA"/>
</dbReference>
<proteinExistence type="predicted"/>
<name>A0A0K2V7P6_LEPSM</name>
<accession>A0A0K2V7P6</accession>
<organism evidence="1">
    <name type="scientific">Lepeophtheirus salmonis</name>
    <name type="common">Salmon louse</name>
    <name type="synonym">Caligus salmonis</name>
    <dbReference type="NCBI Taxonomy" id="72036"/>
    <lineage>
        <taxon>Eukaryota</taxon>
        <taxon>Metazoa</taxon>
        <taxon>Ecdysozoa</taxon>
        <taxon>Arthropoda</taxon>
        <taxon>Crustacea</taxon>
        <taxon>Multicrustacea</taxon>
        <taxon>Hexanauplia</taxon>
        <taxon>Copepoda</taxon>
        <taxon>Siphonostomatoida</taxon>
        <taxon>Caligidae</taxon>
        <taxon>Lepeophtheirus</taxon>
    </lineage>
</organism>
<evidence type="ECO:0000313" key="1">
    <source>
        <dbReference type="EMBL" id="CDW45956.1"/>
    </source>
</evidence>
<reference evidence="1" key="1">
    <citation type="submission" date="2014-05" db="EMBL/GenBank/DDBJ databases">
        <authorList>
            <person name="Chronopoulou M."/>
        </authorList>
    </citation>
    <scope>NUCLEOTIDE SEQUENCE</scope>
    <source>
        <tissue evidence="1">Whole organism</tissue>
    </source>
</reference>